<dbReference type="PROSITE" id="PS00903">
    <property type="entry name" value="CYT_DCMP_DEAMINASES_1"/>
    <property type="match status" value="1"/>
</dbReference>
<keyword evidence="6" id="KW-0521">NADP</keyword>
<dbReference type="InterPro" id="IPR024072">
    <property type="entry name" value="DHFR-like_dom_sf"/>
</dbReference>
<keyword evidence="4" id="KW-0479">Metal-binding</keyword>
<dbReference type="PROSITE" id="PS51747">
    <property type="entry name" value="CYT_DCMP_DEAMINASES_2"/>
    <property type="match status" value="1"/>
</dbReference>
<reference evidence="10" key="1">
    <citation type="journal article" date="2014" name="Front. Microbiol.">
        <title>High frequency of phylogenetically diverse reductive dehalogenase-homologous genes in deep subseafloor sedimentary metagenomes.</title>
        <authorList>
            <person name="Kawai M."/>
            <person name="Futagami T."/>
            <person name="Toyoda A."/>
            <person name="Takaki Y."/>
            <person name="Nishi S."/>
            <person name="Hori S."/>
            <person name="Arai W."/>
            <person name="Tsubouchi T."/>
            <person name="Morono Y."/>
            <person name="Uchiyama I."/>
            <person name="Ito T."/>
            <person name="Fujiyama A."/>
            <person name="Inagaki F."/>
            <person name="Takami H."/>
        </authorList>
    </citation>
    <scope>NUCLEOTIDE SEQUENCE</scope>
    <source>
        <strain evidence="10">Expedition CK06-06</strain>
    </source>
</reference>
<dbReference type="GO" id="GO:0009231">
    <property type="term" value="P:riboflavin biosynthetic process"/>
    <property type="evidence" value="ECO:0007669"/>
    <property type="project" value="UniProtKB-UniPathway"/>
</dbReference>
<keyword evidence="3" id="KW-0686">Riboflavin biosynthesis</keyword>
<comment type="pathway">
    <text evidence="1">Cofactor biosynthesis; riboflavin biosynthesis; 5-amino-6-(D-ribitylamino)uracil from GTP: step 2/4.</text>
</comment>
<dbReference type="InterPro" id="IPR016193">
    <property type="entry name" value="Cytidine_deaminase-like"/>
</dbReference>
<evidence type="ECO:0000256" key="7">
    <source>
        <dbReference type="ARBA" id="ARBA00023002"/>
    </source>
</evidence>
<feature type="non-terminal residue" evidence="10">
    <location>
        <position position="229"/>
    </location>
</feature>
<name>X1P627_9ZZZZ</name>
<dbReference type="PANTHER" id="PTHR38011:SF7">
    <property type="entry name" value="2,5-DIAMINO-6-RIBOSYLAMINO-4(3H)-PYRIMIDINONE 5'-PHOSPHATE REDUCTASE"/>
    <property type="match status" value="1"/>
</dbReference>
<protein>
    <recommendedName>
        <fullName evidence="9">CMP/dCMP-type deaminase domain-containing protein</fullName>
    </recommendedName>
</protein>
<keyword evidence="5" id="KW-0862">Zinc</keyword>
<dbReference type="Gene3D" id="3.40.140.10">
    <property type="entry name" value="Cytidine Deaminase, domain 2"/>
    <property type="match status" value="1"/>
</dbReference>
<evidence type="ECO:0000256" key="5">
    <source>
        <dbReference type="ARBA" id="ARBA00022833"/>
    </source>
</evidence>
<evidence type="ECO:0000256" key="3">
    <source>
        <dbReference type="ARBA" id="ARBA00022619"/>
    </source>
</evidence>
<dbReference type="EMBL" id="BARV01033537">
    <property type="protein sequence ID" value="GAI51308.1"/>
    <property type="molecule type" value="Genomic_DNA"/>
</dbReference>
<accession>X1P627</accession>
<evidence type="ECO:0000256" key="2">
    <source>
        <dbReference type="ARBA" id="ARBA00004910"/>
    </source>
</evidence>
<evidence type="ECO:0000256" key="1">
    <source>
        <dbReference type="ARBA" id="ARBA00004882"/>
    </source>
</evidence>
<dbReference type="Pfam" id="PF00383">
    <property type="entry name" value="dCMP_cyt_deam_1"/>
    <property type="match status" value="1"/>
</dbReference>
<dbReference type="Pfam" id="PF01872">
    <property type="entry name" value="RibD_C"/>
    <property type="match status" value="1"/>
</dbReference>
<evidence type="ECO:0000259" key="9">
    <source>
        <dbReference type="PROSITE" id="PS51747"/>
    </source>
</evidence>
<dbReference type="SUPFAM" id="SSF53927">
    <property type="entry name" value="Cytidine deaminase-like"/>
    <property type="match status" value="1"/>
</dbReference>
<dbReference type="InterPro" id="IPR004794">
    <property type="entry name" value="Eubact_RibD"/>
</dbReference>
<keyword evidence="8" id="KW-0511">Multifunctional enzyme</keyword>
<dbReference type="UniPathway" id="UPA00275">
    <property type="reaction ID" value="UER00401"/>
</dbReference>
<dbReference type="GO" id="GO:0008835">
    <property type="term" value="F:diaminohydroxyphosphoribosylaminopyrimidine deaminase activity"/>
    <property type="evidence" value="ECO:0007669"/>
    <property type="project" value="InterPro"/>
</dbReference>
<dbReference type="AlphaFoldDB" id="X1P627"/>
<dbReference type="InterPro" id="IPR050765">
    <property type="entry name" value="Riboflavin_Biosynth_HTPR"/>
</dbReference>
<feature type="domain" description="CMP/dCMP-type deaminase" evidence="9">
    <location>
        <begin position="1"/>
        <end position="92"/>
    </location>
</feature>
<evidence type="ECO:0000256" key="8">
    <source>
        <dbReference type="ARBA" id="ARBA00023268"/>
    </source>
</evidence>
<dbReference type="Gene3D" id="3.40.430.10">
    <property type="entry name" value="Dihydrofolate Reductase, subunit A"/>
    <property type="match status" value="1"/>
</dbReference>
<dbReference type="SUPFAM" id="SSF53597">
    <property type="entry name" value="Dihydrofolate reductase-like"/>
    <property type="match status" value="1"/>
</dbReference>
<evidence type="ECO:0000313" key="10">
    <source>
        <dbReference type="EMBL" id="GAI51308.1"/>
    </source>
</evidence>
<evidence type="ECO:0000256" key="6">
    <source>
        <dbReference type="ARBA" id="ARBA00022857"/>
    </source>
</evidence>
<dbReference type="InterPro" id="IPR002734">
    <property type="entry name" value="RibDG_C"/>
</dbReference>
<gene>
    <name evidence="10" type="ORF">S06H3_52699</name>
</gene>
<dbReference type="NCBIfam" id="TIGR00326">
    <property type="entry name" value="eubact_ribD"/>
    <property type="match status" value="1"/>
</dbReference>
<comment type="pathway">
    <text evidence="2">Cofactor biosynthesis; riboflavin biosynthesis; 5-amino-6-(D-ribitylamino)uracil from GTP: step 3/4.</text>
</comment>
<dbReference type="PANTHER" id="PTHR38011">
    <property type="entry name" value="DIHYDROFOLATE REDUCTASE FAMILY PROTEIN (AFU_ORTHOLOGUE AFUA_8G06820)"/>
    <property type="match status" value="1"/>
</dbReference>
<sequence>MKNDIVVGQGYTQPPGSWHAEVVALKQAGKEAQSGVMYVTLEPCCHYGRTPPCTQAIIAAGIAEVHLAMLDANPLVSGRGKDKLEREGIKVYLGEHEEEAKKVNEAYTKFVTTGIPFVTAKFAVSLDGKIATKSGDSKWISGDEARKYVHNLRYTSDAIMAGVNTVLVDDPRLTARSCGGRGGTARKQPLRVIVDGKGRTPLTAQLFSEPGKTLLALGKFVTPEEKATF</sequence>
<dbReference type="InterPro" id="IPR002125">
    <property type="entry name" value="CMP_dCMP_dom"/>
</dbReference>
<dbReference type="GO" id="GO:0008270">
    <property type="term" value="F:zinc ion binding"/>
    <property type="evidence" value="ECO:0007669"/>
    <property type="project" value="InterPro"/>
</dbReference>
<dbReference type="InterPro" id="IPR016192">
    <property type="entry name" value="APOBEC/CMP_deaminase_Zn-bd"/>
</dbReference>
<organism evidence="10">
    <name type="scientific">marine sediment metagenome</name>
    <dbReference type="NCBI Taxonomy" id="412755"/>
    <lineage>
        <taxon>unclassified sequences</taxon>
        <taxon>metagenomes</taxon>
        <taxon>ecological metagenomes</taxon>
    </lineage>
</organism>
<proteinExistence type="predicted"/>
<keyword evidence="7" id="KW-0560">Oxidoreductase</keyword>
<dbReference type="GO" id="GO:0008703">
    <property type="term" value="F:5-amino-6-(5-phosphoribosylamino)uracil reductase activity"/>
    <property type="evidence" value="ECO:0007669"/>
    <property type="project" value="InterPro"/>
</dbReference>
<comment type="caution">
    <text evidence="10">The sequence shown here is derived from an EMBL/GenBank/DDBJ whole genome shotgun (WGS) entry which is preliminary data.</text>
</comment>
<evidence type="ECO:0000256" key="4">
    <source>
        <dbReference type="ARBA" id="ARBA00022723"/>
    </source>
</evidence>